<dbReference type="InterPro" id="IPR022688">
    <property type="entry name" value="G2P_C"/>
</dbReference>
<evidence type="ECO:0000313" key="4">
    <source>
        <dbReference type="Proteomes" id="UP000644192"/>
    </source>
</evidence>
<dbReference type="Pfam" id="PF05155">
    <property type="entry name" value="G2P_X_C"/>
    <property type="match status" value="1"/>
</dbReference>
<sequence>MFIDWLSVTQEFPYDLPVVSDVFRMTVDALTGEHLATSQPRITHEGSYSTTVSISVQGRKVTVEGNPSRINRRDNLWGYTRIEQCIAVYNRLLAERGLPGFTRCREIFLRDGASGAKPGDWVADGAVITMIHLTSNVGVGKGNQLDYLRGLSSVRYGRLIPFLFPNGRTVSWTTKGADKGARLRYFKVYDKAFELEQHLLPRMRREFGPESEECRYAEQLRDYCLEHGVVRFEQELKSEFLARLNLRYWGLFDERRFEPLHDEFLALDSRLKVTAMDLASISDQLLLEKVVDTPKAARTTASYALEWATGGKFDFHKRQVKEHAARLNRIGIDIRQPFDVTRNSLVFVREAREVVKTFDLIAPSWYRKPVGHLQLVAA</sequence>
<gene>
    <name evidence="3" type="ORF">GUL26_31065</name>
</gene>
<evidence type="ECO:0000313" key="3">
    <source>
        <dbReference type="EMBL" id="MZZ16711.1"/>
    </source>
</evidence>
<name>A0A6B1YID3_PSEAI</name>
<dbReference type="GO" id="GO:0006260">
    <property type="term" value="P:DNA replication"/>
    <property type="evidence" value="ECO:0007669"/>
    <property type="project" value="InterPro"/>
</dbReference>
<protein>
    <submittedName>
        <fullName evidence="3">Uncharacterized protein</fullName>
    </submittedName>
</protein>
<feature type="domain" description="Replication-associated protein G2P N-terminal" evidence="1">
    <location>
        <begin position="47"/>
        <end position="248"/>
    </location>
</feature>
<dbReference type="Proteomes" id="UP000644192">
    <property type="component" value="Unassembled WGS sequence"/>
</dbReference>
<dbReference type="RefSeq" id="WP_023107911.1">
    <property type="nucleotide sequence ID" value="NZ_BSAO01000096.1"/>
</dbReference>
<feature type="domain" description="Replication-associated protein G2P C-terminal" evidence="2">
    <location>
        <begin position="288"/>
        <end position="370"/>
    </location>
</feature>
<accession>A0A6B1YID3</accession>
<dbReference type="InterPro" id="IPR022686">
    <property type="entry name" value="G2P_N"/>
</dbReference>
<dbReference type="Pfam" id="PF05144">
    <property type="entry name" value="Phage_CRI"/>
    <property type="match status" value="1"/>
</dbReference>
<proteinExistence type="predicted"/>
<evidence type="ECO:0000259" key="1">
    <source>
        <dbReference type="Pfam" id="PF05144"/>
    </source>
</evidence>
<reference evidence="3" key="1">
    <citation type="submission" date="2020-01" db="EMBL/GenBank/DDBJ databases">
        <title>Bacteria Cultured from War Wounds Associated with the Conflict in Eastern Ukraine.</title>
        <authorList>
            <person name="Snesrud E."/>
            <person name="Galac M.R."/>
            <person name="Mc Gann P."/>
            <person name="Valentine K."/>
            <person name="Viacheslav K."/>
        </authorList>
    </citation>
    <scope>NUCLEOTIDE SEQUENCE</scope>
    <source>
        <strain evidence="3">VNMU148</strain>
    </source>
</reference>
<comment type="caution">
    <text evidence="3">The sequence shown here is derived from an EMBL/GenBank/DDBJ whole genome shotgun (WGS) entry which is preliminary data.</text>
</comment>
<dbReference type="AlphaFoldDB" id="A0A6B1YID3"/>
<dbReference type="EMBL" id="WXZT01000031">
    <property type="protein sequence ID" value="MZZ16711.1"/>
    <property type="molecule type" value="Genomic_DNA"/>
</dbReference>
<evidence type="ECO:0000259" key="2">
    <source>
        <dbReference type="Pfam" id="PF05155"/>
    </source>
</evidence>
<organism evidence="3 4">
    <name type="scientific">Pseudomonas aeruginosa</name>
    <dbReference type="NCBI Taxonomy" id="287"/>
    <lineage>
        <taxon>Bacteria</taxon>
        <taxon>Pseudomonadati</taxon>
        <taxon>Pseudomonadota</taxon>
        <taxon>Gammaproteobacteria</taxon>
        <taxon>Pseudomonadales</taxon>
        <taxon>Pseudomonadaceae</taxon>
        <taxon>Pseudomonas</taxon>
    </lineage>
</organism>